<sequence length="110" mass="12696">MTVQSLVKMFETMAVSARVDTSKQVLKSSLPERSNVLRPATYYDGLIQTEESVVTKSVRQDKSVTIKKELQQPKMMVLQMEEKELKEQKYIRQVPHTRCSQAPVTKLLMH</sequence>
<organism evidence="1 2">
    <name type="scientific">Peronospora belbahrii</name>
    <dbReference type="NCBI Taxonomy" id="622444"/>
    <lineage>
        <taxon>Eukaryota</taxon>
        <taxon>Sar</taxon>
        <taxon>Stramenopiles</taxon>
        <taxon>Oomycota</taxon>
        <taxon>Peronosporomycetes</taxon>
        <taxon>Peronosporales</taxon>
        <taxon>Peronosporaceae</taxon>
        <taxon>Peronospora</taxon>
    </lineage>
</organism>
<evidence type="ECO:0000313" key="2">
    <source>
        <dbReference type="Proteomes" id="UP001160483"/>
    </source>
</evidence>
<dbReference type="AlphaFoldDB" id="A0AAU9LDU2"/>
<comment type="caution">
    <text evidence="1">The sequence shown here is derived from an EMBL/GenBank/DDBJ whole genome shotgun (WGS) entry which is preliminary data.</text>
</comment>
<dbReference type="Proteomes" id="UP001160483">
    <property type="component" value="Unassembled WGS sequence"/>
</dbReference>
<dbReference type="EMBL" id="CAKKTJ010000335">
    <property type="protein sequence ID" value="CAH0482679.1"/>
    <property type="molecule type" value="Genomic_DNA"/>
</dbReference>
<proteinExistence type="predicted"/>
<name>A0AAU9LDU2_9STRA</name>
<reference evidence="1" key="1">
    <citation type="submission" date="2021-11" db="EMBL/GenBank/DDBJ databases">
        <authorList>
            <person name="Islam A."/>
            <person name="Islam S."/>
            <person name="Flora M.S."/>
            <person name="Rahman M."/>
            <person name="Ziaur R.M."/>
            <person name="Epstein J.H."/>
            <person name="Hassan M."/>
            <person name="Klassen M."/>
            <person name="Woodard K."/>
            <person name="Webb A."/>
            <person name="Webby R.J."/>
            <person name="El Zowalaty M.E."/>
        </authorList>
    </citation>
    <scope>NUCLEOTIDE SEQUENCE</scope>
    <source>
        <strain evidence="1">Pbs3</strain>
    </source>
</reference>
<protein>
    <submittedName>
        <fullName evidence="1">Uncharacterized protein</fullName>
    </submittedName>
</protein>
<gene>
    <name evidence="1" type="ORF">PBS003_LOCUS9262</name>
</gene>
<accession>A0AAU9LDU2</accession>
<evidence type="ECO:0000313" key="1">
    <source>
        <dbReference type="EMBL" id="CAH0482679.1"/>
    </source>
</evidence>